<proteinExistence type="predicted"/>
<evidence type="ECO:0000256" key="1">
    <source>
        <dbReference type="ARBA" id="ARBA00022741"/>
    </source>
</evidence>
<evidence type="ECO:0000313" key="7">
    <source>
        <dbReference type="Proteomes" id="UP000688137"/>
    </source>
</evidence>
<dbReference type="InterPro" id="IPR017441">
    <property type="entry name" value="Protein_kinase_ATP_BS"/>
</dbReference>
<dbReference type="GO" id="GO:0004672">
    <property type="term" value="F:protein kinase activity"/>
    <property type="evidence" value="ECO:0007669"/>
    <property type="project" value="InterPro"/>
</dbReference>
<reference evidence="6" key="1">
    <citation type="submission" date="2021-01" db="EMBL/GenBank/DDBJ databases">
        <authorList>
            <consortium name="Genoscope - CEA"/>
            <person name="William W."/>
        </authorList>
    </citation>
    <scope>NUCLEOTIDE SEQUENCE</scope>
</reference>
<evidence type="ECO:0000313" key="6">
    <source>
        <dbReference type="EMBL" id="CAD8056573.1"/>
    </source>
</evidence>
<dbReference type="PROSITE" id="PS00108">
    <property type="entry name" value="PROTEIN_KINASE_ST"/>
    <property type="match status" value="1"/>
</dbReference>
<dbReference type="GO" id="GO:0080120">
    <property type="term" value="P:CAAX-box protein maturation"/>
    <property type="evidence" value="ECO:0007669"/>
    <property type="project" value="UniProtKB-ARBA"/>
</dbReference>
<comment type="caution">
    <text evidence="6">The sequence shown here is derived from an EMBL/GenBank/DDBJ whole genome shotgun (WGS) entry which is preliminary data.</text>
</comment>
<evidence type="ECO:0000259" key="5">
    <source>
        <dbReference type="PROSITE" id="PS50011"/>
    </source>
</evidence>
<gene>
    <name evidence="6" type="ORF">PPRIM_AZ9-3.1.T0240379</name>
</gene>
<dbReference type="PROSITE" id="PS50011">
    <property type="entry name" value="PROTEIN_KINASE_DOM"/>
    <property type="match status" value="1"/>
</dbReference>
<feature type="transmembrane region" description="Helical" evidence="4">
    <location>
        <begin position="96"/>
        <end position="119"/>
    </location>
</feature>
<dbReference type="GO" id="GO:0004175">
    <property type="term" value="F:endopeptidase activity"/>
    <property type="evidence" value="ECO:0007669"/>
    <property type="project" value="UniProtKB-ARBA"/>
</dbReference>
<dbReference type="OMA" id="MERHEKQ"/>
<dbReference type="Proteomes" id="UP000688137">
    <property type="component" value="Unassembled WGS sequence"/>
</dbReference>
<dbReference type="Pfam" id="PF02517">
    <property type="entry name" value="Rce1-like"/>
    <property type="match status" value="1"/>
</dbReference>
<sequence>MDLIQLSSMILNTLLYATQYVMSKYIYRIQKQKLSTNDKQLAKAFRYQRRKIKIIIMGLPTLLCFVQNYYNLCLSYTQSEKLNIFECLKKFDTEKIGMGILTSFYMTLLLYIGPVYQEFWNGNLREKFSKIRFNKFRWDYFTKIVITPLIDEIIFRELVNNAINVRYQNNIQFIIYSTLLYSLTKALSYQLKYGQLSRYEFLKTFVLGLYLSFVLVQTKTIVTVIINHGLMNFMGRPNFKDLVKGKYSNEQRQKMIRFYVLVKRLGDGTYGCVYKATNINTGQIVAIKKFKKKYTSWDECINLREVKALQKLKHPNIIKLVEVFKEKDELNLVFEFLDKDIYQQYLENQNNGRHLSEDKIRSVIKQVTEGLAYMHKVGYFHRDLKPENLLVSGETVKICDFGLAREIRSKPPYTDYVATRWYRAPEILLKSQYYNSPVDIFALGCIMAELYTLKPLFNGSSELDQLFKLCQTLGTPNVRDWPESQKLANAANITFPTYSPVQLEKIIPNASSEAIDLIRDMLKYDPQKRPSAKQILEYPYFTNHCFPMIQQIENKQEFPKIDRIERHEKQEDIFELPKVNNKENRNKMNESNSNFLDLLEQKIADYERPAKKEVSIHKSSVKEHKEYQPQKDYRESNLPIIQNNQNKDYLMSKDFNQIDNLDPRIDSRNKKGQAGLKFLRHNDPIGEQLRNQQQLSIQQSRSYEPTKRNIYDFNLIQMPIAKPTFQPKLEMPKQNKNQILGQNYPKSLPIAPNMGYKYQQQQQYKFDDILYGKPPLKQYY</sequence>
<dbReference type="FunFam" id="1.10.510.10:FF:001171">
    <property type="entry name" value="CMGC family protein kinase"/>
    <property type="match status" value="1"/>
</dbReference>
<dbReference type="EMBL" id="CAJJDM010000022">
    <property type="protein sequence ID" value="CAD8056573.1"/>
    <property type="molecule type" value="Genomic_DNA"/>
</dbReference>
<keyword evidence="4" id="KW-0472">Membrane</keyword>
<accession>A0A8S1KSP9</accession>
<feature type="transmembrane region" description="Helical" evidence="4">
    <location>
        <begin position="52"/>
        <end position="70"/>
    </location>
</feature>
<dbReference type="FunFam" id="3.30.200.20:FF:000545">
    <property type="entry name" value="CMGC family protein kinase"/>
    <property type="match status" value="1"/>
</dbReference>
<feature type="transmembrane region" description="Helical" evidence="4">
    <location>
        <begin position="201"/>
        <end position="226"/>
    </location>
</feature>
<keyword evidence="4" id="KW-1133">Transmembrane helix</keyword>
<dbReference type="GO" id="GO:0005524">
    <property type="term" value="F:ATP binding"/>
    <property type="evidence" value="ECO:0007669"/>
    <property type="project" value="UniProtKB-UniRule"/>
</dbReference>
<dbReference type="InterPro" id="IPR003675">
    <property type="entry name" value="Rce1/LyrA-like_dom"/>
</dbReference>
<protein>
    <recommendedName>
        <fullName evidence="5">Protein kinase domain-containing protein</fullName>
    </recommendedName>
</protein>
<dbReference type="CDD" id="cd07830">
    <property type="entry name" value="STKc_MAK_like"/>
    <property type="match status" value="1"/>
</dbReference>
<dbReference type="AlphaFoldDB" id="A0A8S1KSP9"/>
<name>A0A8S1KSP9_PARPR</name>
<feature type="binding site" evidence="3">
    <location>
        <position position="289"/>
    </location>
    <ligand>
        <name>ATP</name>
        <dbReference type="ChEBI" id="CHEBI:30616"/>
    </ligand>
</feature>
<evidence type="ECO:0000256" key="2">
    <source>
        <dbReference type="ARBA" id="ARBA00022840"/>
    </source>
</evidence>
<keyword evidence="7" id="KW-1185">Reference proteome</keyword>
<keyword evidence="4" id="KW-0812">Transmembrane</keyword>
<keyword evidence="2 3" id="KW-0067">ATP-binding</keyword>
<dbReference type="PROSITE" id="PS00107">
    <property type="entry name" value="PROTEIN_KINASE_ATP"/>
    <property type="match status" value="1"/>
</dbReference>
<evidence type="ECO:0000256" key="4">
    <source>
        <dbReference type="SAM" id="Phobius"/>
    </source>
</evidence>
<dbReference type="SMART" id="SM00220">
    <property type="entry name" value="S_TKc"/>
    <property type="match status" value="1"/>
</dbReference>
<evidence type="ECO:0000256" key="3">
    <source>
        <dbReference type="PROSITE-ProRule" id="PRU10141"/>
    </source>
</evidence>
<dbReference type="PANTHER" id="PTHR24055">
    <property type="entry name" value="MITOGEN-ACTIVATED PROTEIN KINASE"/>
    <property type="match status" value="1"/>
</dbReference>
<dbReference type="InterPro" id="IPR008271">
    <property type="entry name" value="Ser/Thr_kinase_AS"/>
</dbReference>
<dbReference type="Pfam" id="PF00069">
    <property type="entry name" value="Pkinase"/>
    <property type="match status" value="1"/>
</dbReference>
<keyword evidence="1 3" id="KW-0547">Nucleotide-binding</keyword>
<dbReference type="InterPro" id="IPR000719">
    <property type="entry name" value="Prot_kinase_dom"/>
</dbReference>
<organism evidence="6 7">
    <name type="scientific">Paramecium primaurelia</name>
    <dbReference type="NCBI Taxonomy" id="5886"/>
    <lineage>
        <taxon>Eukaryota</taxon>
        <taxon>Sar</taxon>
        <taxon>Alveolata</taxon>
        <taxon>Ciliophora</taxon>
        <taxon>Intramacronucleata</taxon>
        <taxon>Oligohymenophorea</taxon>
        <taxon>Peniculida</taxon>
        <taxon>Parameciidae</taxon>
        <taxon>Paramecium</taxon>
    </lineage>
</organism>
<dbReference type="InterPro" id="IPR050117">
    <property type="entry name" value="MAPK"/>
</dbReference>
<feature type="domain" description="Protein kinase" evidence="5">
    <location>
        <begin position="259"/>
        <end position="541"/>
    </location>
</feature>